<organism evidence="3 4">
    <name type="scientific">Oryza sativa subsp. japonica</name>
    <name type="common">Rice</name>
    <dbReference type="NCBI Taxonomy" id="39947"/>
    <lineage>
        <taxon>Eukaryota</taxon>
        <taxon>Viridiplantae</taxon>
        <taxon>Streptophyta</taxon>
        <taxon>Embryophyta</taxon>
        <taxon>Tracheophyta</taxon>
        <taxon>Spermatophyta</taxon>
        <taxon>Magnoliopsida</taxon>
        <taxon>Liliopsida</taxon>
        <taxon>Poales</taxon>
        <taxon>Poaceae</taxon>
        <taxon>BOP clade</taxon>
        <taxon>Oryzoideae</taxon>
        <taxon>Oryzeae</taxon>
        <taxon>Oryzinae</taxon>
        <taxon>Oryza</taxon>
        <taxon>Oryza sativa</taxon>
    </lineage>
</organism>
<name>A0A0P0VRG4_ORYSJ</name>
<gene>
    <name evidence="3" type="ordered locus">Os02g0825433</name>
    <name evidence="3" type="ORF">OSNPB_020825433</name>
</gene>
<reference evidence="3 4" key="3">
    <citation type="journal article" date="2013" name="Rice">
        <title>Improvement of the Oryza sativa Nipponbare reference genome using next generation sequence and optical map data.</title>
        <authorList>
            <person name="Kawahara Y."/>
            <person name="de la Bastide M."/>
            <person name="Hamilton J.P."/>
            <person name="Kanamori H."/>
            <person name="McCombie W.R."/>
            <person name="Ouyang S."/>
            <person name="Schwartz D.C."/>
            <person name="Tanaka T."/>
            <person name="Wu J."/>
            <person name="Zhou S."/>
            <person name="Childs K.L."/>
            <person name="Davidson R.M."/>
            <person name="Lin H."/>
            <person name="Quesada-Ocampo L."/>
            <person name="Vaillancourt B."/>
            <person name="Sakai H."/>
            <person name="Lee S.S."/>
            <person name="Kim J."/>
            <person name="Numa H."/>
            <person name="Itoh T."/>
            <person name="Buell C.R."/>
            <person name="Matsumoto T."/>
        </authorList>
    </citation>
    <scope>NUCLEOTIDE SEQUENCE [LARGE SCALE GENOMIC DNA]</scope>
    <source>
        <strain evidence="4">cv. Nipponbare</strain>
    </source>
</reference>
<dbReference type="EMBL" id="AP014958">
    <property type="protein sequence ID" value="BAS81679.1"/>
    <property type="molecule type" value="Genomic_DNA"/>
</dbReference>
<sequence>MVEDDGSGLPLFVSQVIHKAVIEVNEEGSKAAAVPMAMGRCLRRRWTSSPTICLFTRSSGITLNKFYCTNRSLALGQIMVSNLCEQLYGGHGDLPEQHGTIEVTVAVTRNQQHPLVPYQWIGPLSYSGLGTPELAASVSPDPPPSHLRAGAGAKSLQVATPARTIASSSTDLSNCGCRPLLPLLAGAYGPLLAGVYGPRATSCNSRAAVDILAAPCRATAAVDLLTSPCRATTAVDLLAASCLVTAVVLLAASCHAIAALVLLAASYRVAAMVFLAAPPQQGTAAEP</sequence>
<keyword evidence="1" id="KW-0472">Membrane</keyword>
<dbReference type="InterPro" id="IPR036186">
    <property type="entry name" value="Serpin_sf"/>
</dbReference>
<keyword evidence="4" id="KW-1185">Reference proteome</keyword>
<protein>
    <submittedName>
        <fullName evidence="3">Os02g0825433 protein</fullName>
    </submittedName>
</protein>
<evidence type="ECO:0000259" key="2">
    <source>
        <dbReference type="Pfam" id="PF00079"/>
    </source>
</evidence>
<keyword evidence="1" id="KW-0812">Transmembrane</keyword>
<dbReference type="Proteomes" id="UP000059680">
    <property type="component" value="Chromosome 2"/>
</dbReference>
<dbReference type="InParanoid" id="A0A0P0VRG4"/>
<reference evidence="3 4" key="2">
    <citation type="journal article" date="2013" name="Plant Cell Physiol.">
        <title>Rice Annotation Project Database (RAP-DB): an integrative and interactive database for rice genomics.</title>
        <authorList>
            <person name="Sakai H."/>
            <person name="Lee S.S."/>
            <person name="Tanaka T."/>
            <person name="Numa H."/>
            <person name="Kim J."/>
            <person name="Kawahara Y."/>
            <person name="Wakimoto H."/>
            <person name="Yang C.C."/>
            <person name="Iwamoto M."/>
            <person name="Abe T."/>
            <person name="Yamada Y."/>
            <person name="Muto A."/>
            <person name="Inokuchi H."/>
            <person name="Ikemura T."/>
            <person name="Matsumoto T."/>
            <person name="Sasaki T."/>
            <person name="Itoh T."/>
        </authorList>
    </citation>
    <scope>NUCLEOTIDE SEQUENCE [LARGE SCALE GENOMIC DNA]</scope>
    <source>
        <strain evidence="4">cv. Nipponbare</strain>
    </source>
</reference>
<feature type="domain" description="Serpin" evidence="2">
    <location>
        <begin position="10"/>
        <end position="36"/>
    </location>
</feature>
<evidence type="ECO:0000313" key="4">
    <source>
        <dbReference type="Proteomes" id="UP000059680"/>
    </source>
</evidence>
<dbReference type="SUPFAM" id="SSF56574">
    <property type="entry name" value="Serpins"/>
    <property type="match status" value="1"/>
</dbReference>
<evidence type="ECO:0000256" key="1">
    <source>
        <dbReference type="SAM" id="Phobius"/>
    </source>
</evidence>
<dbReference type="STRING" id="39947.A0A0P0VRG4"/>
<reference evidence="4" key="1">
    <citation type="journal article" date="2005" name="Nature">
        <title>The map-based sequence of the rice genome.</title>
        <authorList>
            <consortium name="International rice genome sequencing project (IRGSP)"/>
            <person name="Matsumoto T."/>
            <person name="Wu J."/>
            <person name="Kanamori H."/>
            <person name="Katayose Y."/>
            <person name="Fujisawa M."/>
            <person name="Namiki N."/>
            <person name="Mizuno H."/>
            <person name="Yamamoto K."/>
            <person name="Antonio B.A."/>
            <person name="Baba T."/>
            <person name="Sakata K."/>
            <person name="Nagamura Y."/>
            <person name="Aoki H."/>
            <person name="Arikawa K."/>
            <person name="Arita K."/>
            <person name="Bito T."/>
            <person name="Chiden Y."/>
            <person name="Fujitsuka N."/>
            <person name="Fukunaka R."/>
            <person name="Hamada M."/>
            <person name="Harada C."/>
            <person name="Hayashi A."/>
            <person name="Hijishita S."/>
            <person name="Honda M."/>
            <person name="Hosokawa S."/>
            <person name="Ichikawa Y."/>
            <person name="Idonuma A."/>
            <person name="Iijima M."/>
            <person name="Ikeda M."/>
            <person name="Ikeno M."/>
            <person name="Ito K."/>
            <person name="Ito S."/>
            <person name="Ito T."/>
            <person name="Ito Y."/>
            <person name="Ito Y."/>
            <person name="Iwabuchi A."/>
            <person name="Kamiya K."/>
            <person name="Karasawa W."/>
            <person name="Kurita K."/>
            <person name="Katagiri S."/>
            <person name="Kikuta A."/>
            <person name="Kobayashi H."/>
            <person name="Kobayashi N."/>
            <person name="Machita K."/>
            <person name="Maehara T."/>
            <person name="Masukawa M."/>
            <person name="Mizubayashi T."/>
            <person name="Mukai Y."/>
            <person name="Nagasaki H."/>
            <person name="Nagata Y."/>
            <person name="Naito S."/>
            <person name="Nakashima M."/>
            <person name="Nakama Y."/>
            <person name="Nakamichi Y."/>
            <person name="Nakamura M."/>
            <person name="Meguro A."/>
            <person name="Negishi M."/>
            <person name="Ohta I."/>
            <person name="Ohta T."/>
            <person name="Okamoto M."/>
            <person name="Ono N."/>
            <person name="Saji S."/>
            <person name="Sakaguchi M."/>
            <person name="Sakai K."/>
            <person name="Shibata M."/>
            <person name="Shimokawa T."/>
            <person name="Song J."/>
            <person name="Takazaki Y."/>
            <person name="Terasawa K."/>
            <person name="Tsugane M."/>
            <person name="Tsuji K."/>
            <person name="Ueda S."/>
            <person name="Waki K."/>
            <person name="Yamagata H."/>
            <person name="Yamamoto M."/>
            <person name="Yamamoto S."/>
            <person name="Yamane H."/>
            <person name="Yoshiki S."/>
            <person name="Yoshihara R."/>
            <person name="Yukawa K."/>
            <person name="Zhong H."/>
            <person name="Yano M."/>
            <person name="Yuan Q."/>
            <person name="Ouyang S."/>
            <person name="Liu J."/>
            <person name="Jones K.M."/>
            <person name="Gansberger K."/>
            <person name="Moffat K."/>
            <person name="Hill J."/>
            <person name="Bera J."/>
            <person name="Fadrosh D."/>
            <person name="Jin S."/>
            <person name="Johri S."/>
            <person name="Kim M."/>
            <person name="Overton L."/>
            <person name="Reardon M."/>
            <person name="Tsitrin T."/>
            <person name="Vuong H."/>
            <person name="Weaver B."/>
            <person name="Ciecko A."/>
            <person name="Tallon L."/>
            <person name="Jackson J."/>
            <person name="Pai G."/>
            <person name="Aken S.V."/>
            <person name="Utterback T."/>
            <person name="Reidmuller S."/>
            <person name="Feldblyum T."/>
            <person name="Hsiao J."/>
            <person name="Zismann V."/>
            <person name="Iobst S."/>
            <person name="de Vazeille A.R."/>
            <person name="Buell C.R."/>
            <person name="Ying K."/>
            <person name="Li Y."/>
            <person name="Lu T."/>
            <person name="Huang Y."/>
            <person name="Zhao Q."/>
            <person name="Feng Q."/>
            <person name="Zhang L."/>
            <person name="Zhu J."/>
            <person name="Weng Q."/>
            <person name="Mu J."/>
            <person name="Lu Y."/>
            <person name="Fan D."/>
            <person name="Liu Y."/>
            <person name="Guan J."/>
            <person name="Zhang Y."/>
            <person name="Yu S."/>
            <person name="Liu X."/>
            <person name="Zhang Y."/>
            <person name="Hong G."/>
            <person name="Han B."/>
            <person name="Choisne N."/>
            <person name="Demange N."/>
            <person name="Orjeda G."/>
            <person name="Samain S."/>
            <person name="Cattolico L."/>
            <person name="Pelletier E."/>
            <person name="Couloux A."/>
            <person name="Segurens B."/>
            <person name="Wincker P."/>
            <person name="D'Hont A."/>
            <person name="Scarpelli C."/>
            <person name="Weissenbach J."/>
            <person name="Salanoubat M."/>
            <person name="Quetier F."/>
            <person name="Yu Y."/>
            <person name="Kim H.R."/>
            <person name="Rambo T."/>
            <person name="Currie J."/>
            <person name="Collura K."/>
            <person name="Luo M."/>
            <person name="Yang T."/>
            <person name="Ammiraju J.S.S."/>
            <person name="Engler F."/>
            <person name="Soderlund C."/>
            <person name="Wing R.A."/>
            <person name="Palmer L.E."/>
            <person name="de la Bastide M."/>
            <person name="Spiegel L."/>
            <person name="Nascimento L."/>
            <person name="Zutavern T."/>
            <person name="O'Shaughnessy A."/>
            <person name="Dike S."/>
            <person name="Dedhia N."/>
            <person name="Preston R."/>
            <person name="Balija V."/>
            <person name="McCombie W.R."/>
            <person name="Chow T."/>
            <person name="Chen H."/>
            <person name="Chung M."/>
            <person name="Chen C."/>
            <person name="Shaw J."/>
            <person name="Wu H."/>
            <person name="Hsiao K."/>
            <person name="Chao Y."/>
            <person name="Chu M."/>
            <person name="Cheng C."/>
            <person name="Hour A."/>
            <person name="Lee P."/>
            <person name="Lin S."/>
            <person name="Lin Y."/>
            <person name="Liou J."/>
            <person name="Liu S."/>
            <person name="Hsing Y."/>
            <person name="Raghuvanshi S."/>
            <person name="Mohanty A."/>
            <person name="Bharti A.K."/>
            <person name="Gaur A."/>
            <person name="Gupta V."/>
            <person name="Kumar D."/>
            <person name="Ravi V."/>
            <person name="Vij S."/>
            <person name="Kapur A."/>
            <person name="Khurana P."/>
            <person name="Khurana P."/>
            <person name="Khurana J.P."/>
            <person name="Tyagi A.K."/>
            <person name="Gaikwad K."/>
            <person name="Singh A."/>
            <person name="Dalal V."/>
            <person name="Srivastava S."/>
            <person name="Dixit A."/>
            <person name="Pal A.K."/>
            <person name="Ghazi I.A."/>
            <person name="Yadav M."/>
            <person name="Pandit A."/>
            <person name="Bhargava A."/>
            <person name="Sureshbabu K."/>
            <person name="Batra K."/>
            <person name="Sharma T.R."/>
            <person name="Mohapatra T."/>
            <person name="Singh N.K."/>
            <person name="Messing J."/>
            <person name="Nelson A.B."/>
            <person name="Fuks G."/>
            <person name="Kavchok S."/>
            <person name="Keizer G."/>
            <person name="Linton E."/>
            <person name="Llaca V."/>
            <person name="Song R."/>
            <person name="Tanyolac B."/>
            <person name="Young S."/>
            <person name="Ho-Il K."/>
            <person name="Hahn J.H."/>
            <person name="Sangsakoo G."/>
            <person name="Vanavichit A."/>
            <person name="de Mattos Luiz.A.T."/>
            <person name="Zimmer P.D."/>
            <person name="Malone G."/>
            <person name="Dellagostin O."/>
            <person name="de Oliveira A.C."/>
            <person name="Bevan M."/>
            <person name="Bancroft I."/>
            <person name="Minx P."/>
            <person name="Cordum H."/>
            <person name="Wilson R."/>
            <person name="Cheng Z."/>
            <person name="Jin W."/>
            <person name="Jiang J."/>
            <person name="Leong S.A."/>
            <person name="Iwama H."/>
            <person name="Gojobori T."/>
            <person name="Itoh T."/>
            <person name="Niimura Y."/>
            <person name="Fujii Y."/>
            <person name="Habara T."/>
            <person name="Sakai H."/>
            <person name="Sato Y."/>
            <person name="Wilson G."/>
            <person name="Kumar K."/>
            <person name="McCouch S."/>
            <person name="Juretic N."/>
            <person name="Hoen D."/>
            <person name="Wright S."/>
            <person name="Bruskiewich R."/>
            <person name="Bureau T."/>
            <person name="Miyao A."/>
            <person name="Hirochika H."/>
            <person name="Nishikawa T."/>
            <person name="Kadowaki K."/>
            <person name="Sugiura M."/>
            <person name="Burr B."/>
            <person name="Sasaki T."/>
        </authorList>
    </citation>
    <scope>NUCLEOTIDE SEQUENCE [LARGE SCALE GENOMIC DNA]</scope>
    <source>
        <strain evidence="4">cv. Nipponbare</strain>
    </source>
</reference>
<dbReference type="InterPro" id="IPR023796">
    <property type="entry name" value="Serpin_dom"/>
</dbReference>
<dbReference type="AlphaFoldDB" id="A0A0P0VRG4"/>
<proteinExistence type="predicted"/>
<dbReference type="PaxDb" id="39947-A0A0P0VRG4"/>
<accession>A0A0P0VRG4</accession>
<dbReference type="Pfam" id="PF00079">
    <property type="entry name" value="Serpin"/>
    <property type="match status" value="1"/>
</dbReference>
<keyword evidence="1" id="KW-1133">Transmembrane helix</keyword>
<feature type="transmembrane region" description="Helical" evidence="1">
    <location>
        <begin position="237"/>
        <end position="265"/>
    </location>
</feature>
<dbReference type="Gene3D" id="6.20.40.10">
    <property type="match status" value="1"/>
</dbReference>
<evidence type="ECO:0000313" key="3">
    <source>
        <dbReference type="EMBL" id="BAS81679.1"/>
    </source>
</evidence>